<accession>F6HT49</accession>
<name>F6HT49_VITVI</name>
<dbReference type="STRING" id="29760.F6HT49"/>
<organism evidence="1 2">
    <name type="scientific">Vitis vinifera</name>
    <name type="common">Grape</name>
    <dbReference type="NCBI Taxonomy" id="29760"/>
    <lineage>
        <taxon>Eukaryota</taxon>
        <taxon>Viridiplantae</taxon>
        <taxon>Streptophyta</taxon>
        <taxon>Embryophyta</taxon>
        <taxon>Tracheophyta</taxon>
        <taxon>Spermatophyta</taxon>
        <taxon>Magnoliopsida</taxon>
        <taxon>eudicotyledons</taxon>
        <taxon>Gunneridae</taxon>
        <taxon>Pentapetalae</taxon>
        <taxon>rosids</taxon>
        <taxon>Vitales</taxon>
        <taxon>Vitaceae</taxon>
        <taxon>Viteae</taxon>
        <taxon>Vitis</taxon>
    </lineage>
</organism>
<dbReference type="PaxDb" id="29760-VIT_02s0012g02110.t01"/>
<dbReference type="EMBL" id="FN596247">
    <property type="protein sequence ID" value="CCB57859.1"/>
    <property type="molecule type" value="Genomic_DNA"/>
</dbReference>
<gene>
    <name evidence="1" type="ordered locus">VIT_02s0012g02110</name>
</gene>
<dbReference type="AlphaFoldDB" id="F6HT49"/>
<evidence type="ECO:0000313" key="2">
    <source>
        <dbReference type="Proteomes" id="UP000009183"/>
    </source>
</evidence>
<proteinExistence type="predicted"/>
<dbReference type="HOGENOM" id="CLU_3192414_0_0_1"/>
<evidence type="ECO:0000313" key="1">
    <source>
        <dbReference type="EMBL" id="CCB57859.1"/>
    </source>
</evidence>
<reference evidence="2" key="1">
    <citation type="journal article" date="2007" name="Nature">
        <title>The grapevine genome sequence suggests ancestral hexaploidization in major angiosperm phyla.</title>
        <authorList>
            <consortium name="The French-Italian Public Consortium for Grapevine Genome Characterization."/>
            <person name="Jaillon O."/>
            <person name="Aury J.-M."/>
            <person name="Noel B."/>
            <person name="Policriti A."/>
            <person name="Clepet C."/>
            <person name="Casagrande A."/>
            <person name="Choisne N."/>
            <person name="Aubourg S."/>
            <person name="Vitulo N."/>
            <person name="Jubin C."/>
            <person name="Vezzi A."/>
            <person name="Legeai F."/>
            <person name="Hugueney P."/>
            <person name="Dasilva C."/>
            <person name="Horner D."/>
            <person name="Mica E."/>
            <person name="Jublot D."/>
            <person name="Poulain J."/>
            <person name="Bruyere C."/>
            <person name="Billault A."/>
            <person name="Segurens B."/>
            <person name="Gouyvenoux M."/>
            <person name="Ugarte E."/>
            <person name="Cattonaro F."/>
            <person name="Anthouard V."/>
            <person name="Vico V."/>
            <person name="Del Fabbro C."/>
            <person name="Alaux M."/>
            <person name="Di Gaspero G."/>
            <person name="Dumas V."/>
            <person name="Felice N."/>
            <person name="Paillard S."/>
            <person name="Juman I."/>
            <person name="Moroldo M."/>
            <person name="Scalabrin S."/>
            <person name="Canaguier A."/>
            <person name="Le Clainche I."/>
            <person name="Malacrida G."/>
            <person name="Durand E."/>
            <person name="Pesole G."/>
            <person name="Laucou V."/>
            <person name="Chatelet P."/>
            <person name="Merdinoglu D."/>
            <person name="Delledonne M."/>
            <person name="Pezzotti M."/>
            <person name="Lecharny A."/>
            <person name="Scarpelli C."/>
            <person name="Artiguenave F."/>
            <person name="Pe M.E."/>
            <person name="Valle G."/>
            <person name="Morgante M."/>
            <person name="Caboche M."/>
            <person name="Adam-Blondon A.-F."/>
            <person name="Weissenbach J."/>
            <person name="Quetier F."/>
            <person name="Wincker P."/>
        </authorList>
    </citation>
    <scope>NUCLEOTIDE SEQUENCE [LARGE SCALE GENOMIC DNA]</scope>
    <source>
        <strain evidence="2">cv. Pinot noir / PN40024</strain>
    </source>
</reference>
<dbReference type="Proteomes" id="UP000009183">
    <property type="component" value="Chromosome 2"/>
</dbReference>
<dbReference type="InParanoid" id="F6HT49"/>
<protein>
    <submittedName>
        <fullName evidence="1">Uncharacterized protein</fullName>
    </submittedName>
</protein>
<sequence length="46" mass="5182">MLMHGKRLTLCLISFTKLSLEHRCHQVLTISSTFSYGTATNSNLRA</sequence>
<keyword evidence="2" id="KW-1185">Reference proteome</keyword>